<comment type="caution">
    <text evidence="1">The sequence shown here is derived from an EMBL/GenBank/DDBJ whole genome shotgun (WGS) entry which is preliminary data.</text>
</comment>
<dbReference type="Proteomes" id="UP000034166">
    <property type="component" value="Unassembled WGS sequence"/>
</dbReference>
<organism evidence="1 2">
    <name type="scientific">Mesobacillus campisalis</name>
    <dbReference type="NCBI Taxonomy" id="1408103"/>
    <lineage>
        <taxon>Bacteria</taxon>
        <taxon>Bacillati</taxon>
        <taxon>Bacillota</taxon>
        <taxon>Bacilli</taxon>
        <taxon>Bacillales</taxon>
        <taxon>Bacillaceae</taxon>
        <taxon>Mesobacillus</taxon>
    </lineage>
</organism>
<keyword evidence="2" id="KW-1185">Reference proteome</keyword>
<evidence type="ECO:0000313" key="2">
    <source>
        <dbReference type="Proteomes" id="UP000034166"/>
    </source>
</evidence>
<name>A0A0M2SSY7_9BACI</name>
<sequence length="62" mass="7291">MRTPRQINDVFEKIINSNMPPRVKGVKLRGLLREMERSFNMANNEDVEVKAIYQKIQDSITK</sequence>
<dbReference type="AlphaFoldDB" id="A0A0M2SSY7"/>
<protein>
    <submittedName>
        <fullName evidence="1">Uncharacterized protein</fullName>
    </submittedName>
</protein>
<evidence type="ECO:0000313" key="1">
    <source>
        <dbReference type="EMBL" id="KKK37248.1"/>
    </source>
</evidence>
<dbReference type="EMBL" id="LAYY01000016">
    <property type="protein sequence ID" value="KKK37248.1"/>
    <property type="molecule type" value="Genomic_DNA"/>
</dbReference>
<reference evidence="1 2" key="1">
    <citation type="submission" date="2015-04" db="EMBL/GenBank/DDBJ databases">
        <title>Taxonomic description and genome sequence of Bacillus campisalis sp. nov., a novel member of the genus Bacillus isolated from solar saltern.</title>
        <authorList>
            <person name="Mathan Kumar R."/>
            <person name="Kaur G."/>
            <person name="Kumar A."/>
            <person name="Singh N.K."/>
            <person name="Kaur N."/>
            <person name="Kumar N."/>
            <person name="Mayilraj S."/>
        </authorList>
    </citation>
    <scope>NUCLEOTIDE SEQUENCE [LARGE SCALE GENOMIC DNA]</scope>
    <source>
        <strain evidence="1 2">SA2-6</strain>
    </source>
</reference>
<dbReference type="PATRIC" id="fig|1408103.3.peg.3356"/>
<proteinExistence type="predicted"/>
<accession>A0A0M2SSY7</accession>
<gene>
    <name evidence="1" type="ORF">WQ57_14930</name>
</gene>